<keyword evidence="4" id="KW-0411">Iron-sulfur</keyword>
<accession>A0A382Q5N6</accession>
<protein>
    <recommendedName>
        <fullName evidence="5">Rieske domain-containing protein</fullName>
    </recommendedName>
</protein>
<feature type="non-terminal residue" evidence="6">
    <location>
        <position position="54"/>
    </location>
</feature>
<proteinExistence type="predicted"/>
<dbReference type="GO" id="GO:0051537">
    <property type="term" value="F:2 iron, 2 sulfur cluster binding"/>
    <property type="evidence" value="ECO:0007669"/>
    <property type="project" value="UniProtKB-KW"/>
</dbReference>
<keyword evidence="2" id="KW-0479">Metal-binding</keyword>
<sequence length="54" mass="6133">MNEIPVRRIDQTPAPERFARGWHCLGLSKEFSNTPKSINAFGTKLVVFRDSKGE</sequence>
<dbReference type="InterPro" id="IPR036922">
    <property type="entry name" value="Rieske_2Fe-2S_sf"/>
</dbReference>
<gene>
    <name evidence="6" type="ORF">METZ01_LOCUS333580</name>
</gene>
<keyword evidence="3" id="KW-0408">Iron</keyword>
<evidence type="ECO:0000259" key="5">
    <source>
        <dbReference type="PROSITE" id="PS51296"/>
    </source>
</evidence>
<feature type="domain" description="Rieske" evidence="5">
    <location>
        <begin position="22"/>
        <end position="54"/>
    </location>
</feature>
<dbReference type="EMBL" id="UINC01112062">
    <property type="protein sequence ID" value="SVC80726.1"/>
    <property type="molecule type" value="Genomic_DNA"/>
</dbReference>
<keyword evidence="1" id="KW-0001">2Fe-2S</keyword>
<evidence type="ECO:0000256" key="4">
    <source>
        <dbReference type="ARBA" id="ARBA00023014"/>
    </source>
</evidence>
<evidence type="ECO:0000256" key="3">
    <source>
        <dbReference type="ARBA" id="ARBA00023004"/>
    </source>
</evidence>
<dbReference type="AlphaFoldDB" id="A0A382Q5N6"/>
<dbReference type="PROSITE" id="PS51296">
    <property type="entry name" value="RIESKE"/>
    <property type="match status" value="1"/>
</dbReference>
<reference evidence="6" key="1">
    <citation type="submission" date="2018-05" db="EMBL/GenBank/DDBJ databases">
        <authorList>
            <person name="Lanie J.A."/>
            <person name="Ng W.-L."/>
            <person name="Kazmierczak K.M."/>
            <person name="Andrzejewski T.M."/>
            <person name="Davidsen T.M."/>
            <person name="Wayne K.J."/>
            <person name="Tettelin H."/>
            <person name="Glass J.I."/>
            <person name="Rusch D."/>
            <person name="Podicherti R."/>
            <person name="Tsui H.-C.T."/>
            <person name="Winkler M.E."/>
        </authorList>
    </citation>
    <scope>NUCLEOTIDE SEQUENCE</scope>
</reference>
<evidence type="ECO:0000256" key="2">
    <source>
        <dbReference type="ARBA" id="ARBA00022723"/>
    </source>
</evidence>
<dbReference type="SUPFAM" id="SSF50022">
    <property type="entry name" value="ISP domain"/>
    <property type="match status" value="1"/>
</dbReference>
<organism evidence="6">
    <name type="scientific">marine metagenome</name>
    <dbReference type="NCBI Taxonomy" id="408172"/>
    <lineage>
        <taxon>unclassified sequences</taxon>
        <taxon>metagenomes</taxon>
        <taxon>ecological metagenomes</taxon>
    </lineage>
</organism>
<name>A0A382Q5N6_9ZZZZ</name>
<dbReference type="InterPro" id="IPR017941">
    <property type="entry name" value="Rieske_2Fe-2S"/>
</dbReference>
<dbReference type="GO" id="GO:0046872">
    <property type="term" value="F:metal ion binding"/>
    <property type="evidence" value="ECO:0007669"/>
    <property type="project" value="UniProtKB-KW"/>
</dbReference>
<dbReference type="Gene3D" id="2.102.10.10">
    <property type="entry name" value="Rieske [2Fe-2S] iron-sulphur domain"/>
    <property type="match status" value="1"/>
</dbReference>
<evidence type="ECO:0000256" key="1">
    <source>
        <dbReference type="ARBA" id="ARBA00022714"/>
    </source>
</evidence>
<evidence type="ECO:0000313" key="6">
    <source>
        <dbReference type="EMBL" id="SVC80726.1"/>
    </source>
</evidence>